<dbReference type="InterPro" id="IPR002078">
    <property type="entry name" value="Sigma_54_int"/>
</dbReference>
<evidence type="ECO:0000256" key="4">
    <source>
        <dbReference type="ARBA" id="ARBA00023015"/>
    </source>
</evidence>
<comment type="caution">
    <text evidence="12">The sequence shown here is derived from an EMBL/GenBank/DDBJ whole genome shotgun (WGS) entry which is preliminary data.</text>
</comment>
<evidence type="ECO:0000313" key="12">
    <source>
        <dbReference type="EMBL" id="MFC4350808.1"/>
    </source>
</evidence>
<dbReference type="InterPro" id="IPR058031">
    <property type="entry name" value="AAA_lid_NorR"/>
</dbReference>
<dbReference type="InterPro" id="IPR011006">
    <property type="entry name" value="CheY-like_superfamily"/>
</dbReference>
<evidence type="ECO:0000256" key="1">
    <source>
        <dbReference type="ARBA" id="ARBA00022741"/>
    </source>
</evidence>
<keyword evidence="3" id="KW-0902">Two-component regulatory system</keyword>
<evidence type="ECO:0000256" key="3">
    <source>
        <dbReference type="ARBA" id="ARBA00023012"/>
    </source>
</evidence>
<dbReference type="Pfam" id="PF25601">
    <property type="entry name" value="AAA_lid_14"/>
    <property type="match status" value="1"/>
</dbReference>
<keyword evidence="4" id="KW-0805">Transcription regulation</keyword>
<evidence type="ECO:0000256" key="7">
    <source>
        <dbReference type="ARBA" id="ARBA00023163"/>
    </source>
</evidence>
<evidence type="ECO:0000313" key="13">
    <source>
        <dbReference type="Proteomes" id="UP001595799"/>
    </source>
</evidence>
<dbReference type="Pfam" id="PF00072">
    <property type="entry name" value="Response_reg"/>
    <property type="match status" value="1"/>
</dbReference>
<dbReference type="InterPro" id="IPR027417">
    <property type="entry name" value="P-loop_NTPase"/>
</dbReference>
<evidence type="ECO:0000256" key="6">
    <source>
        <dbReference type="ARBA" id="ARBA00023159"/>
    </source>
</evidence>
<feature type="domain" description="Response regulatory" evidence="11">
    <location>
        <begin position="22"/>
        <end position="136"/>
    </location>
</feature>
<dbReference type="SUPFAM" id="SSF52172">
    <property type="entry name" value="CheY-like"/>
    <property type="match status" value="1"/>
</dbReference>
<evidence type="ECO:0000256" key="5">
    <source>
        <dbReference type="ARBA" id="ARBA00023125"/>
    </source>
</evidence>
<protein>
    <submittedName>
        <fullName evidence="12">Sigma-54-dependent transcriptional regulator</fullName>
    </submittedName>
</protein>
<dbReference type="PANTHER" id="PTHR32071">
    <property type="entry name" value="TRANSCRIPTIONAL REGULATORY PROTEIN"/>
    <property type="match status" value="1"/>
</dbReference>
<organism evidence="12 13">
    <name type="scientific">Fodinicurvata halophila</name>
    <dbReference type="NCBI Taxonomy" id="1419723"/>
    <lineage>
        <taxon>Bacteria</taxon>
        <taxon>Pseudomonadati</taxon>
        <taxon>Pseudomonadota</taxon>
        <taxon>Alphaproteobacteria</taxon>
        <taxon>Rhodospirillales</taxon>
        <taxon>Rhodovibrionaceae</taxon>
        <taxon>Fodinicurvata</taxon>
    </lineage>
</organism>
<keyword evidence="1" id="KW-0547">Nucleotide-binding</keyword>
<keyword evidence="2" id="KW-0067">ATP-binding</keyword>
<dbReference type="Proteomes" id="UP001595799">
    <property type="component" value="Unassembled WGS sequence"/>
</dbReference>
<evidence type="ECO:0000256" key="8">
    <source>
        <dbReference type="PROSITE-ProRule" id="PRU00169"/>
    </source>
</evidence>
<sequence>MPAVPDIPSEQDTVDTSGAQASILMVEDTTALAAVYHEYLVRDGHQVTLAATGQAALQVLAAAPPALILLDIRLPDIDGMEILDRVRQEHPHLPVVVMTADGSVNLAVQAMRRGAYDFLVKPFSADRLLVTVGNALERLRLQEMVEIYRERIARPRFHGFIGASLPMQTVYELIQNAASSKATVFITGESGTGKEICAAALHQEGPRSGEPFVAINCAAIPHELMESEIFGHVRGAFTGAIADRAGAAARANGGTLFLDEICELSPDLQGKLLRFIQTGSYERLGGTRAEQSDIRIVCATNRDPLQEVRAGRFREDLYYRLHVIPIHLPPLRERGGDVLEIARHYLARFTAEENKHLLHYTAEAEQLLRSHAWPGNIRQLQNVIRHVVVLNDGDAVTADMLEQALTPAPGRDAGESPPPSPSGSNGTGQATTMPEIRPLRILEQEAVLRAIEHCDGNVPRAAALLEVNPSTLYRKLQSWRANAD</sequence>
<dbReference type="RefSeq" id="WP_382421147.1">
    <property type="nucleotide sequence ID" value="NZ_JBHSCW010000002.1"/>
</dbReference>
<dbReference type="Gene3D" id="3.40.50.2300">
    <property type="match status" value="1"/>
</dbReference>
<dbReference type="InterPro" id="IPR025943">
    <property type="entry name" value="Sigma_54_int_dom_ATP-bd_2"/>
</dbReference>
<dbReference type="SMART" id="SM00448">
    <property type="entry name" value="REC"/>
    <property type="match status" value="1"/>
</dbReference>
<dbReference type="PROSITE" id="PS00688">
    <property type="entry name" value="SIGMA54_INTERACT_3"/>
    <property type="match status" value="1"/>
</dbReference>
<dbReference type="SUPFAM" id="SSF52540">
    <property type="entry name" value="P-loop containing nucleoside triphosphate hydrolases"/>
    <property type="match status" value="1"/>
</dbReference>
<dbReference type="Gene3D" id="3.40.50.300">
    <property type="entry name" value="P-loop containing nucleotide triphosphate hydrolases"/>
    <property type="match status" value="1"/>
</dbReference>
<proteinExistence type="predicted"/>
<dbReference type="Gene3D" id="1.10.10.60">
    <property type="entry name" value="Homeodomain-like"/>
    <property type="match status" value="1"/>
</dbReference>
<gene>
    <name evidence="12" type="ORF">ACFOW6_04540</name>
</gene>
<dbReference type="EMBL" id="JBHSCW010000002">
    <property type="protein sequence ID" value="MFC4350808.1"/>
    <property type="molecule type" value="Genomic_DNA"/>
</dbReference>
<dbReference type="SUPFAM" id="SSF46689">
    <property type="entry name" value="Homeodomain-like"/>
    <property type="match status" value="1"/>
</dbReference>
<dbReference type="InterPro" id="IPR009057">
    <property type="entry name" value="Homeodomain-like_sf"/>
</dbReference>
<evidence type="ECO:0000259" key="11">
    <source>
        <dbReference type="PROSITE" id="PS50110"/>
    </source>
</evidence>
<dbReference type="SMART" id="SM00382">
    <property type="entry name" value="AAA"/>
    <property type="match status" value="1"/>
</dbReference>
<keyword evidence="6" id="KW-0010">Activator</keyword>
<dbReference type="CDD" id="cd00009">
    <property type="entry name" value="AAA"/>
    <property type="match status" value="1"/>
</dbReference>
<evidence type="ECO:0000256" key="2">
    <source>
        <dbReference type="ARBA" id="ARBA00022840"/>
    </source>
</evidence>
<dbReference type="Gene3D" id="1.10.8.60">
    <property type="match status" value="1"/>
</dbReference>
<reference evidence="13" key="1">
    <citation type="journal article" date="2019" name="Int. J. Syst. Evol. Microbiol.">
        <title>The Global Catalogue of Microorganisms (GCM) 10K type strain sequencing project: providing services to taxonomists for standard genome sequencing and annotation.</title>
        <authorList>
            <consortium name="The Broad Institute Genomics Platform"/>
            <consortium name="The Broad Institute Genome Sequencing Center for Infectious Disease"/>
            <person name="Wu L."/>
            <person name="Ma J."/>
        </authorList>
    </citation>
    <scope>NUCLEOTIDE SEQUENCE [LARGE SCALE GENOMIC DNA]</scope>
    <source>
        <strain evidence="13">CECT 8472</strain>
    </source>
</reference>
<accession>A0ABV8UJ05</accession>
<evidence type="ECO:0000256" key="9">
    <source>
        <dbReference type="SAM" id="MobiDB-lite"/>
    </source>
</evidence>
<dbReference type="InterPro" id="IPR002197">
    <property type="entry name" value="HTH_Fis"/>
</dbReference>
<evidence type="ECO:0000259" key="10">
    <source>
        <dbReference type="PROSITE" id="PS50045"/>
    </source>
</evidence>
<dbReference type="PROSITE" id="PS00676">
    <property type="entry name" value="SIGMA54_INTERACT_2"/>
    <property type="match status" value="1"/>
</dbReference>
<feature type="region of interest" description="Disordered" evidence="9">
    <location>
        <begin position="407"/>
        <end position="432"/>
    </location>
</feature>
<dbReference type="InterPro" id="IPR025944">
    <property type="entry name" value="Sigma_54_int_dom_CS"/>
</dbReference>
<dbReference type="PROSITE" id="PS50110">
    <property type="entry name" value="RESPONSE_REGULATORY"/>
    <property type="match status" value="1"/>
</dbReference>
<dbReference type="CDD" id="cd17572">
    <property type="entry name" value="REC_NtrC1-like"/>
    <property type="match status" value="1"/>
</dbReference>
<dbReference type="Pfam" id="PF02954">
    <property type="entry name" value="HTH_8"/>
    <property type="match status" value="1"/>
</dbReference>
<dbReference type="Pfam" id="PF00158">
    <property type="entry name" value="Sigma54_activat"/>
    <property type="match status" value="1"/>
</dbReference>
<feature type="modified residue" description="4-aspartylphosphate" evidence="8">
    <location>
        <position position="71"/>
    </location>
</feature>
<name>A0ABV8UJ05_9PROT</name>
<feature type="domain" description="Sigma-54 factor interaction" evidence="10">
    <location>
        <begin position="160"/>
        <end position="389"/>
    </location>
</feature>
<keyword evidence="7" id="KW-0804">Transcription</keyword>
<dbReference type="PROSITE" id="PS50045">
    <property type="entry name" value="SIGMA54_INTERACT_4"/>
    <property type="match status" value="1"/>
</dbReference>
<keyword evidence="13" id="KW-1185">Reference proteome</keyword>
<keyword evidence="8" id="KW-0597">Phosphoprotein</keyword>
<dbReference type="PANTHER" id="PTHR32071:SF117">
    <property type="entry name" value="PTS-DEPENDENT DIHYDROXYACETONE KINASE OPERON REGULATORY PROTEIN-RELATED"/>
    <property type="match status" value="1"/>
</dbReference>
<dbReference type="InterPro" id="IPR003593">
    <property type="entry name" value="AAA+_ATPase"/>
</dbReference>
<keyword evidence="5" id="KW-0238">DNA-binding</keyword>
<dbReference type="InterPro" id="IPR001789">
    <property type="entry name" value="Sig_transdc_resp-reg_receiver"/>
</dbReference>